<comment type="caution">
    <text evidence="2">The sequence shown here is derived from an EMBL/GenBank/DDBJ whole genome shotgun (WGS) entry which is preliminary data.</text>
</comment>
<feature type="region of interest" description="Disordered" evidence="1">
    <location>
        <begin position="104"/>
        <end position="124"/>
    </location>
</feature>
<keyword evidence="3" id="KW-1185">Reference proteome</keyword>
<gene>
    <name evidence="2" type="ORF">L210DRAFT_3517604</name>
</gene>
<dbReference type="EMBL" id="WHUW01000001">
    <property type="protein sequence ID" value="KAF8452194.1"/>
    <property type="molecule type" value="Genomic_DNA"/>
</dbReference>
<sequence length="227" mass="24004">MRMSTPLVYAPSPSARKPAFKRRRLDHTIDSGFQASRALTDNSNAVPMQNAPSLSLYTKVSCSTCHRALSTAIRPGVAVSTCSRCSASTCAICARTCTSYTRPSSLPPTPALTRSPSPCTQTTTPISPKRAVLSVSYATMNCNASVALPPAFVPSIKRKKAPIDKEDVDDDADLGVDAGRAHDITSTYDAGIESIVIPGCGRIVCRACCVESVLNDGKLCVDCFALV</sequence>
<feature type="compositionally biased region" description="Polar residues" evidence="1">
    <location>
        <begin position="112"/>
        <end position="124"/>
    </location>
</feature>
<evidence type="ECO:0000313" key="2">
    <source>
        <dbReference type="EMBL" id="KAF8452194.1"/>
    </source>
</evidence>
<accession>A0AAD4C929</accession>
<dbReference type="AlphaFoldDB" id="A0AAD4C929"/>
<organism evidence="2 3">
    <name type="scientific">Boletus edulis BED1</name>
    <dbReference type="NCBI Taxonomy" id="1328754"/>
    <lineage>
        <taxon>Eukaryota</taxon>
        <taxon>Fungi</taxon>
        <taxon>Dikarya</taxon>
        <taxon>Basidiomycota</taxon>
        <taxon>Agaricomycotina</taxon>
        <taxon>Agaricomycetes</taxon>
        <taxon>Agaricomycetidae</taxon>
        <taxon>Boletales</taxon>
        <taxon>Boletineae</taxon>
        <taxon>Boletaceae</taxon>
        <taxon>Boletoideae</taxon>
        <taxon>Boletus</taxon>
    </lineage>
</organism>
<name>A0AAD4C929_BOLED</name>
<proteinExistence type="predicted"/>
<dbReference type="Proteomes" id="UP001194468">
    <property type="component" value="Unassembled WGS sequence"/>
</dbReference>
<reference evidence="2" key="1">
    <citation type="submission" date="2019-10" db="EMBL/GenBank/DDBJ databases">
        <authorList>
            <consortium name="DOE Joint Genome Institute"/>
            <person name="Kuo A."/>
            <person name="Miyauchi S."/>
            <person name="Kiss E."/>
            <person name="Drula E."/>
            <person name="Kohler A."/>
            <person name="Sanchez-Garcia M."/>
            <person name="Andreopoulos B."/>
            <person name="Barry K.W."/>
            <person name="Bonito G."/>
            <person name="Buee M."/>
            <person name="Carver A."/>
            <person name="Chen C."/>
            <person name="Cichocki N."/>
            <person name="Clum A."/>
            <person name="Culley D."/>
            <person name="Crous P.W."/>
            <person name="Fauchery L."/>
            <person name="Girlanda M."/>
            <person name="Hayes R."/>
            <person name="Keri Z."/>
            <person name="LaButti K."/>
            <person name="Lipzen A."/>
            <person name="Lombard V."/>
            <person name="Magnuson J."/>
            <person name="Maillard F."/>
            <person name="Morin E."/>
            <person name="Murat C."/>
            <person name="Nolan M."/>
            <person name="Ohm R."/>
            <person name="Pangilinan J."/>
            <person name="Pereira M."/>
            <person name="Perotto S."/>
            <person name="Peter M."/>
            <person name="Riley R."/>
            <person name="Sitrit Y."/>
            <person name="Stielow B."/>
            <person name="Szollosi G."/>
            <person name="Zifcakova L."/>
            <person name="Stursova M."/>
            <person name="Spatafora J.W."/>
            <person name="Tedersoo L."/>
            <person name="Vaario L.-M."/>
            <person name="Yamada A."/>
            <person name="Yan M."/>
            <person name="Wang P."/>
            <person name="Xu J."/>
            <person name="Bruns T."/>
            <person name="Baldrian P."/>
            <person name="Vilgalys R."/>
            <person name="Henrissat B."/>
            <person name="Grigoriev I.V."/>
            <person name="Hibbett D."/>
            <person name="Nagy L.G."/>
            <person name="Martin F.M."/>
        </authorList>
    </citation>
    <scope>NUCLEOTIDE SEQUENCE</scope>
    <source>
        <strain evidence="2">BED1</strain>
    </source>
</reference>
<reference evidence="2" key="2">
    <citation type="journal article" date="2020" name="Nat. Commun.">
        <title>Large-scale genome sequencing of mycorrhizal fungi provides insights into the early evolution of symbiotic traits.</title>
        <authorList>
            <person name="Miyauchi S."/>
            <person name="Kiss E."/>
            <person name="Kuo A."/>
            <person name="Drula E."/>
            <person name="Kohler A."/>
            <person name="Sanchez-Garcia M."/>
            <person name="Morin E."/>
            <person name="Andreopoulos B."/>
            <person name="Barry K.W."/>
            <person name="Bonito G."/>
            <person name="Buee M."/>
            <person name="Carver A."/>
            <person name="Chen C."/>
            <person name="Cichocki N."/>
            <person name="Clum A."/>
            <person name="Culley D."/>
            <person name="Crous P.W."/>
            <person name="Fauchery L."/>
            <person name="Girlanda M."/>
            <person name="Hayes R.D."/>
            <person name="Keri Z."/>
            <person name="LaButti K."/>
            <person name="Lipzen A."/>
            <person name="Lombard V."/>
            <person name="Magnuson J."/>
            <person name="Maillard F."/>
            <person name="Murat C."/>
            <person name="Nolan M."/>
            <person name="Ohm R.A."/>
            <person name="Pangilinan J."/>
            <person name="Pereira M.F."/>
            <person name="Perotto S."/>
            <person name="Peter M."/>
            <person name="Pfister S."/>
            <person name="Riley R."/>
            <person name="Sitrit Y."/>
            <person name="Stielow J.B."/>
            <person name="Szollosi G."/>
            <person name="Zifcakova L."/>
            <person name="Stursova M."/>
            <person name="Spatafora J.W."/>
            <person name="Tedersoo L."/>
            <person name="Vaario L.M."/>
            <person name="Yamada A."/>
            <person name="Yan M."/>
            <person name="Wang P."/>
            <person name="Xu J."/>
            <person name="Bruns T."/>
            <person name="Baldrian P."/>
            <person name="Vilgalys R."/>
            <person name="Dunand C."/>
            <person name="Henrissat B."/>
            <person name="Grigoriev I.V."/>
            <person name="Hibbett D."/>
            <person name="Nagy L.G."/>
            <person name="Martin F.M."/>
        </authorList>
    </citation>
    <scope>NUCLEOTIDE SEQUENCE</scope>
    <source>
        <strain evidence="2">BED1</strain>
    </source>
</reference>
<protein>
    <submittedName>
        <fullName evidence="2">Uncharacterized protein</fullName>
    </submittedName>
</protein>
<evidence type="ECO:0000256" key="1">
    <source>
        <dbReference type="SAM" id="MobiDB-lite"/>
    </source>
</evidence>
<evidence type="ECO:0000313" key="3">
    <source>
        <dbReference type="Proteomes" id="UP001194468"/>
    </source>
</evidence>